<dbReference type="EMBL" id="JYDI01000719">
    <property type="protein sequence ID" value="KRY44127.1"/>
    <property type="molecule type" value="Genomic_DNA"/>
</dbReference>
<sequence length="64" mass="6997">MIFQHNKRCCSVTYNGTSRVSNCIIVLSLGMPYKLSTLIPPMQTYMPVQNALATALGNFVNSGT</sequence>
<dbReference type="AlphaFoldDB" id="A0A0V1C491"/>
<evidence type="ECO:0000313" key="1">
    <source>
        <dbReference type="EMBL" id="KRY44127.1"/>
    </source>
</evidence>
<protein>
    <submittedName>
        <fullName evidence="1">Uncharacterized protein</fullName>
    </submittedName>
</protein>
<reference evidence="1 2" key="1">
    <citation type="submission" date="2015-01" db="EMBL/GenBank/DDBJ databases">
        <title>Evolution of Trichinella species and genotypes.</title>
        <authorList>
            <person name="Korhonen P.K."/>
            <person name="Edoardo P."/>
            <person name="Giuseppe L.R."/>
            <person name="Gasser R.B."/>
        </authorList>
    </citation>
    <scope>NUCLEOTIDE SEQUENCE [LARGE SCALE GENOMIC DNA]</scope>
    <source>
        <strain evidence="1">ISS120</strain>
    </source>
</reference>
<keyword evidence="2" id="KW-1185">Reference proteome</keyword>
<gene>
    <name evidence="1" type="ORF">T03_3524</name>
</gene>
<comment type="caution">
    <text evidence="1">The sequence shown here is derived from an EMBL/GenBank/DDBJ whole genome shotgun (WGS) entry which is preliminary data.</text>
</comment>
<evidence type="ECO:0000313" key="2">
    <source>
        <dbReference type="Proteomes" id="UP000054653"/>
    </source>
</evidence>
<dbReference type="Proteomes" id="UP000054653">
    <property type="component" value="Unassembled WGS sequence"/>
</dbReference>
<proteinExistence type="predicted"/>
<accession>A0A0V1C491</accession>
<name>A0A0V1C491_TRIBR</name>
<organism evidence="1 2">
    <name type="scientific">Trichinella britovi</name>
    <name type="common">Parasitic roundworm</name>
    <dbReference type="NCBI Taxonomy" id="45882"/>
    <lineage>
        <taxon>Eukaryota</taxon>
        <taxon>Metazoa</taxon>
        <taxon>Ecdysozoa</taxon>
        <taxon>Nematoda</taxon>
        <taxon>Enoplea</taxon>
        <taxon>Dorylaimia</taxon>
        <taxon>Trichinellida</taxon>
        <taxon>Trichinellidae</taxon>
        <taxon>Trichinella</taxon>
    </lineage>
</organism>